<dbReference type="Proteomes" id="UP000609849">
    <property type="component" value="Unassembled WGS sequence"/>
</dbReference>
<proteinExistence type="predicted"/>
<name>A0ABR7JR11_9FIRM</name>
<protein>
    <submittedName>
        <fullName evidence="1">Uncharacterized protein</fullName>
    </submittedName>
</protein>
<reference evidence="1 2" key="1">
    <citation type="submission" date="2020-08" db="EMBL/GenBank/DDBJ databases">
        <authorList>
            <person name="Liu C."/>
            <person name="Sun Q."/>
        </authorList>
    </citation>
    <scope>NUCLEOTIDE SEQUENCE [LARGE SCALE GENOMIC DNA]</scope>
    <source>
        <strain evidence="1 2">NSJ-18</strain>
    </source>
</reference>
<gene>
    <name evidence="1" type="ORF">H8923_11295</name>
</gene>
<keyword evidence="2" id="KW-1185">Reference proteome</keyword>
<evidence type="ECO:0000313" key="1">
    <source>
        <dbReference type="EMBL" id="MBC5997351.1"/>
    </source>
</evidence>
<accession>A0ABR7JR11</accession>
<sequence>MIVINYFLLQLYRGIGLSVEEVVYDPCKTQFLMENELFESGGEITSRIELYNSLINPIKESINTLVNCIKSIYKANNLIFKEEEEKIVSESLVYELSDILIHYIYTDDDATYKSSIDKINEYMVEFIGRFIKIKDDNEHL</sequence>
<organism evidence="1 2">
    <name type="scientific">Romboutsia faecis</name>
    <dbReference type="NCBI Taxonomy" id="2764597"/>
    <lineage>
        <taxon>Bacteria</taxon>
        <taxon>Bacillati</taxon>
        <taxon>Bacillota</taxon>
        <taxon>Clostridia</taxon>
        <taxon>Peptostreptococcales</taxon>
        <taxon>Peptostreptococcaceae</taxon>
        <taxon>Romboutsia</taxon>
    </lineage>
</organism>
<dbReference type="EMBL" id="JACRWE010000004">
    <property type="protein sequence ID" value="MBC5997351.1"/>
    <property type="molecule type" value="Genomic_DNA"/>
</dbReference>
<dbReference type="RefSeq" id="WP_187127918.1">
    <property type="nucleotide sequence ID" value="NZ_JACRWE010000004.1"/>
</dbReference>
<comment type="caution">
    <text evidence="1">The sequence shown here is derived from an EMBL/GenBank/DDBJ whole genome shotgun (WGS) entry which is preliminary data.</text>
</comment>
<evidence type="ECO:0000313" key="2">
    <source>
        <dbReference type="Proteomes" id="UP000609849"/>
    </source>
</evidence>